<sequence>MPGVQGRFSKDVDDRDPSALVTFGSKLQGELEGDWLKAVLPEAAPRPQDMVPAGRVRYIPVMVRGKQVAVGQGGDTFLVDNIELRSTGMPGVQGRFSKDLDDRDPSATVTFGSKLQGELEGDWLKVVLPEPATAAGVPAGVPANSHVVHEKYAGPNTKMFGLGGCLLCGCLALLIFACPVDERDVYVAPNGAKYTLSGARIQ</sequence>
<accession>A0ABN9WQM4</accession>
<comment type="caution">
    <text evidence="1">The sequence shown here is derived from an EMBL/GenBank/DDBJ whole genome shotgun (WGS) entry which is preliminary data.</text>
</comment>
<keyword evidence="2" id="KW-1185">Reference proteome</keyword>
<reference evidence="1" key="1">
    <citation type="submission" date="2023-10" db="EMBL/GenBank/DDBJ databases">
        <authorList>
            <person name="Chen Y."/>
            <person name="Shah S."/>
            <person name="Dougan E. K."/>
            <person name="Thang M."/>
            <person name="Chan C."/>
        </authorList>
    </citation>
    <scope>NUCLEOTIDE SEQUENCE [LARGE SCALE GENOMIC DNA]</scope>
</reference>
<evidence type="ECO:0000313" key="2">
    <source>
        <dbReference type="Proteomes" id="UP001189429"/>
    </source>
</evidence>
<protein>
    <recommendedName>
        <fullName evidence="3">Altered inheritance of mitochondria protein 24, mitochondrial</fullName>
    </recommendedName>
</protein>
<proteinExistence type="predicted"/>
<gene>
    <name evidence="1" type="ORF">PCOR1329_LOCUS69666</name>
</gene>
<dbReference type="Proteomes" id="UP001189429">
    <property type="component" value="Unassembled WGS sequence"/>
</dbReference>
<evidence type="ECO:0000313" key="1">
    <source>
        <dbReference type="EMBL" id="CAK0888999.1"/>
    </source>
</evidence>
<name>A0ABN9WQM4_9DINO</name>
<organism evidence="1 2">
    <name type="scientific">Prorocentrum cordatum</name>
    <dbReference type="NCBI Taxonomy" id="2364126"/>
    <lineage>
        <taxon>Eukaryota</taxon>
        <taxon>Sar</taxon>
        <taxon>Alveolata</taxon>
        <taxon>Dinophyceae</taxon>
        <taxon>Prorocentrales</taxon>
        <taxon>Prorocentraceae</taxon>
        <taxon>Prorocentrum</taxon>
    </lineage>
</organism>
<evidence type="ECO:0008006" key="3">
    <source>
        <dbReference type="Google" id="ProtNLM"/>
    </source>
</evidence>
<dbReference type="EMBL" id="CAUYUJ010019159">
    <property type="protein sequence ID" value="CAK0888999.1"/>
    <property type="molecule type" value="Genomic_DNA"/>
</dbReference>